<name>A0A4W3HT62_CALMI</name>
<dbReference type="GeneTree" id="ENSGT00390000007135"/>
<dbReference type="Ensembl" id="ENSCMIT00000012621.1">
    <property type="protein sequence ID" value="ENSCMIP00000012334.1"/>
    <property type="gene ID" value="ENSCMIG00000006287.1"/>
</dbReference>
<keyword evidence="7" id="KW-1185">Reference proteome</keyword>
<evidence type="ECO:0000256" key="2">
    <source>
        <dbReference type="ARBA" id="ARBA00022490"/>
    </source>
</evidence>
<dbReference type="GO" id="GO:0005819">
    <property type="term" value="C:spindle"/>
    <property type="evidence" value="ECO:0007669"/>
    <property type="project" value="UniProtKB-SubCell"/>
</dbReference>
<dbReference type="GO" id="GO:0005540">
    <property type="term" value="F:hyaluronic acid binding"/>
    <property type="evidence" value="ECO:0007669"/>
    <property type="project" value="InterPro"/>
</dbReference>
<reference evidence="7" key="3">
    <citation type="journal article" date="2014" name="Nature">
        <title>Elephant shark genome provides unique insights into gnathostome evolution.</title>
        <authorList>
            <consortium name="International Elephant Shark Genome Sequencing Consortium"/>
            <person name="Venkatesh B."/>
            <person name="Lee A.P."/>
            <person name="Ravi V."/>
            <person name="Maurya A.K."/>
            <person name="Lian M.M."/>
            <person name="Swann J.B."/>
            <person name="Ohta Y."/>
            <person name="Flajnik M.F."/>
            <person name="Sutoh Y."/>
            <person name="Kasahara M."/>
            <person name="Hoon S."/>
            <person name="Gangu V."/>
            <person name="Roy S.W."/>
            <person name="Irimia M."/>
            <person name="Korzh V."/>
            <person name="Kondrychyn I."/>
            <person name="Lim Z.W."/>
            <person name="Tay B.H."/>
            <person name="Tohari S."/>
            <person name="Kong K.W."/>
            <person name="Ho S."/>
            <person name="Lorente-Galdos B."/>
            <person name="Quilez J."/>
            <person name="Marques-Bonet T."/>
            <person name="Raney B.J."/>
            <person name="Ingham P.W."/>
            <person name="Tay A."/>
            <person name="Hillier L.W."/>
            <person name="Minx P."/>
            <person name="Boehm T."/>
            <person name="Wilson R.K."/>
            <person name="Brenner S."/>
            <person name="Warren W.C."/>
        </authorList>
    </citation>
    <scope>NUCLEOTIDE SEQUENCE [LARGE SCALE GENOMIC DNA]</scope>
</reference>
<dbReference type="OMA" id="NEHIGCA"/>
<feature type="coiled-coil region" evidence="4">
    <location>
        <begin position="209"/>
        <end position="639"/>
    </location>
</feature>
<evidence type="ECO:0000313" key="7">
    <source>
        <dbReference type="Proteomes" id="UP000314986"/>
    </source>
</evidence>
<dbReference type="PANTHER" id="PTHR18956">
    <property type="entry name" value="HYALURONAN MEDIATED MOTILITY RECEPTOR"/>
    <property type="match status" value="1"/>
</dbReference>
<reference evidence="6" key="5">
    <citation type="submission" date="2025-09" db="UniProtKB">
        <authorList>
            <consortium name="Ensembl"/>
        </authorList>
    </citation>
    <scope>IDENTIFICATION</scope>
</reference>
<keyword evidence="4" id="KW-0175">Coiled coil</keyword>
<comment type="subcellular location">
    <subcellularLocation>
        <location evidence="1">Cytoplasm</location>
        <location evidence="1">Cytoskeleton</location>
        <location evidence="1">Spindle</location>
    </subcellularLocation>
</comment>
<dbReference type="Proteomes" id="UP000314986">
    <property type="component" value="Unassembled WGS sequence"/>
</dbReference>
<accession>A0A4W3HT62</accession>
<evidence type="ECO:0000256" key="4">
    <source>
        <dbReference type="SAM" id="Coils"/>
    </source>
</evidence>
<dbReference type="PANTHER" id="PTHR18956:SF6">
    <property type="entry name" value="HYALURONAN MEDIATED MOTILITY RECEPTOR"/>
    <property type="match status" value="1"/>
</dbReference>
<reference evidence="6" key="4">
    <citation type="submission" date="2025-08" db="UniProtKB">
        <authorList>
            <consortium name="Ensembl"/>
        </authorList>
    </citation>
    <scope>IDENTIFICATION</scope>
</reference>
<organism evidence="6 7">
    <name type="scientific">Callorhinchus milii</name>
    <name type="common">Ghost shark</name>
    <dbReference type="NCBI Taxonomy" id="7868"/>
    <lineage>
        <taxon>Eukaryota</taxon>
        <taxon>Metazoa</taxon>
        <taxon>Chordata</taxon>
        <taxon>Craniata</taxon>
        <taxon>Vertebrata</taxon>
        <taxon>Chondrichthyes</taxon>
        <taxon>Holocephali</taxon>
        <taxon>Chimaeriformes</taxon>
        <taxon>Callorhinchidae</taxon>
        <taxon>Callorhinchus</taxon>
    </lineage>
</organism>
<reference evidence="7" key="1">
    <citation type="journal article" date="2006" name="Science">
        <title>Ancient noncoding elements conserved in the human genome.</title>
        <authorList>
            <person name="Venkatesh B."/>
            <person name="Kirkness E.F."/>
            <person name="Loh Y.H."/>
            <person name="Halpern A.L."/>
            <person name="Lee A.P."/>
            <person name="Johnson J."/>
            <person name="Dandona N."/>
            <person name="Viswanathan L.D."/>
            <person name="Tay A."/>
            <person name="Venter J.C."/>
            <person name="Strausberg R.L."/>
            <person name="Brenner S."/>
        </authorList>
    </citation>
    <scope>NUCLEOTIDE SEQUENCE [LARGE SCALE GENOMIC DNA]</scope>
</reference>
<dbReference type="GO" id="GO:0016020">
    <property type="term" value="C:membrane"/>
    <property type="evidence" value="ECO:0007669"/>
    <property type="project" value="TreeGrafter"/>
</dbReference>
<dbReference type="Pfam" id="PF15905">
    <property type="entry name" value="HMMR_N"/>
    <property type="match status" value="2"/>
</dbReference>
<feature type="coiled-coil region" evidence="4">
    <location>
        <begin position="717"/>
        <end position="751"/>
    </location>
</feature>
<sequence>LHFTVYSVKRFNTSHGCYPFYCPGTFLFSVYPLLPSHPVSFLVCHLKVALCLFADVGSQPLPETEKNLTSPASARRNLGFSTPNCQVDVTLTLELKKRQMLEKEVRCLVQQRGEQDKRLHSLEEEMKRIESKLSAAVREKTSQASNMASMERQLADLHKANELLKTKFSDDGTKKKINSLCLELLEVKNKADAKDKELSYLQINLEGKVKILQADLEASRSSVTALQERNGSLEEMHQETKIHSEDLEREMDKFHAEVINELRENNQALQEYLDCANERIQHLQTELSLKVEKYESKLGQVSMDLEAKYQAAQAKRQEVEADLQEMQSNLNQSTKYVSELHGKLIEIEQERATFAEDKAEMEKRLLQCTEDLRNLTEQSDSFKEEMRQSEERQLQKENKMIDLREKEKLLCEQIKEVTEKYQQVQKEKGSLVAESNEKEQCLAQELELEKEKSSQVEQRCQALQQEQDELLISSRKDKEMVESLSQQLEIFQGAMAEEKELLQEKLGTMLDELEKLQAKEMEAEEVLKCLEQETKQKTRELDEVKAQLSSKSAEFEKVIESYNRTISKLREEHSSSLRKLGDIEIEFQSYKESVSEKMAVLQEESSRLQSDIAQLQRQLQDKQQQLTDSQASQEKAKEEYARMLLGAQTKLAHREAEVRKVEHVHNVTITQLQVELQESHTRYRELEAAERDSRKVAVDEDTRPQLLAEVQKWQILYEELHNKVKPFQEQLDAFERERSSLLNERGATQEELQKLSVAYTKLLGHQNQRQKIKHVMKLKVENGQLKQEVAKLRFQLSKDKQKGKRLQEQPVKVHSVKAFQSIAKENVAPLTPLREGVENGRFPNSEALAVTQWQASHLNKQAGGWEWGVRLCTMTQQRTLEQEERLPLSKV</sequence>
<feature type="coiled-coil region" evidence="4">
    <location>
        <begin position="112"/>
        <end position="167"/>
    </location>
</feature>
<evidence type="ECO:0000313" key="6">
    <source>
        <dbReference type="Ensembl" id="ENSCMIP00000012334.1"/>
    </source>
</evidence>
<protein>
    <recommendedName>
        <fullName evidence="5">Hyaluronan-mediated motility receptor C-terminal domain-containing protein</fullName>
    </recommendedName>
</protein>
<evidence type="ECO:0000259" key="5">
    <source>
        <dbReference type="Pfam" id="PF15908"/>
    </source>
</evidence>
<evidence type="ECO:0000256" key="1">
    <source>
        <dbReference type="ARBA" id="ARBA00004186"/>
    </source>
</evidence>
<dbReference type="InterPro" id="IPR026203">
    <property type="entry name" value="IHABP"/>
</dbReference>
<proteinExistence type="predicted"/>
<feature type="domain" description="Hyaluronan-mediated motility receptor C-terminal" evidence="5">
    <location>
        <begin position="690"/>
        <end position="836"/>
    </location>
</feature>
<dbReference type="Pfam" id="PF15908">
    <property type="entry name" value="HMMR_C"/>
    <property type="match status" value="1"/>
</dbReference>
<reference evidence="7" key="2">
    <citation type="journal article" date="2007" name="PLoS Biol.">
        <title>Survey sequencing and comparative analysis of the elephant shark (Callorhinchus milii) genome.</title>
        <authorList>
            <person name="Venkatesh B."/>
            <person name="Kirkness E.F."/>
            <person name="Loh Y.H."/>
            <person name="Halpern A.L."/>
            <person name="Lee A.P."/>
            <person name="Johnson J."/>
            <person name="Dandona N."/>
            <person name="Viswanathan L.D."/>
            <person name="Tay A."/>
            <person name="Venter J.C."/>
            <person name="Strausberg R.L."/>
            <person name="Brenner S."/>
        </authorList>
    </citation>
    <scope>NUCLEOTIDE SEQUENCE [LARGE SCALE GENOMIC DNA]</scope>
</reference>
<dbReference type="InterPro" id="IPR031794">
    <property type="entry name" value="HMMR_C"/>
</dbReference>
<keyword evidence="3" id="KW-0206">Cytoskeleton</keyword>
<evidence type="ECO:0000256" key="3">
    <source>
        <dbReference type="ARBA" id="ARBA00023212"/>
    </source>
</evidence>
<dbReference type="STRING" id="7868.ENSCMIP00000012334"/>
<dbReference type="AlphaFoldDB" id="A0A4W3HT62"/>
<keyword evidence="2" id="KW-0963">Cytoplasm</keyword>
<dbReference type="InParanoid" id="A0A4W3HT62"/>